<reference evidence="2" key="1">
    <citation type="journal article" date="2011" name="Proc. Natl. Acad. Sci. U.S.A.">
        <title>Obligate biotrophy features unraveled by the genomic analysis of rust fungi.</title>
        <authorList>
            <person name="Duplessis S."/>
            <person name="Cuomo C.A."/>
            <person name="Lin Y.-C."/>
            <person name="Aerts A."/>
            <person name="Tisserant E."/>
            <person name="Veneault-Fourrey C."/>
            <person name="Joly D.L."/>
            <person name="Hacquard S."/>
            <person name="Amselem J."/>
            <person name="Cantarel B.L."/>
            <person name="Chiu R."/>
            <person name="Coutinho P.M."/>
            <person name="Feau N."/>
            <person name="Field M."/>
            <person name="Frey P."/>
            <person name="Gelhaye E."/>
            <person name="Goldberg J."/>
            <person name="Grabherr M.G."/>
            <person name="Kodira C.D."/>
            <person name="Kohler A."/>
            <person name="Kuees U."/>
            <person name="Lindquist E.A."/>
            <person name="Lucas S.M."/>
            <person name="Mago R."/>
            <person name="Mauceli E."/>
            <person name="Morin E."/>
            <person name="Murat C."/>
            <person name="Pangilinan J.L."/>
            <person name="Park R."/>
            <person name="Pearson M."/>
            <person name="Quesneville H."/>
            <person name="Rouhier N."/>
            <person name="Sakthikumar S."/>
            <person name="Salamov A.A."/>
            <person name="Schmutz J."/>
            <person name="Selles B."/>
            <person name="Shapiro H."/>
            <person name="Tanguay P."/>
            <person name="Tuskan G.A."/>
            <person name="Henrissat B."/>
            <person name="Van de Peer Y."/>
            <person name="Rouze P."/>
            <person name="Ellis J.G."/>
            <person name="Dodds P.N."/>
            <person name="Schein J.E."/>
            <person name="Zhong S."/>
            <person name="Hamelin R.C."/>
            <person name="Grigoriev I.V."/>
            <person name="Szabo L.J."/>
            <person name="Martin F."/>
        </authorList>
    </citation>
    <scope>NUCLEOTIDE SEQUENCE [LARGE SCALE GENOMIC DNA]</scope>
    <source>
        <strain evidence="2">98AG31 / pathotype 3-4-7</strain>
    </source>
</reference>
<dbReference type="GeneID" id="18921555"/>
<evidence type="ECO:0000313" key="1">
    <source>
        <dbReference type="EMBL" id="EGG12183.1"/>
    </source>
</evidence>
<dbReference type="VEuPathDB" id="FungiDB:MELLADRAFT_102065"/>
<organism evidence="2">
    <name type="scientific">Melampsora larici-populina (strain 98AG31 / pathotype 3-4-7)</name>
    <name type="common">Poplar leaf rust fungus</name>
    <dbReference type="NCBI Taxonomy" id="747676"/>
    <lineage>
        <taxon>Eukaryota</taxon>
        <taxon>Fungi</taxon>
        <taxon>Dikarya</taxon>
        <taxon>Basidiomycota</taxon>
        <taxon>Pucciniomycotina</taxon>
        <taxon>Pucciniomycetes</taxon>
        <taxon>Pucciniales</taxon>
        <taxon>Melampsoraceae</taxon>
        <taxon>Melampsora</taxon>
    </lineage>
</organism>
<dbReference type="AlphaFoldDB" id="F4R5W4"/>
<dbReference type="Proteomes" id="UP000001072">
    <property type="component" value="Unassembled WGS sequence"/>
</dbReference>
<keyword evidence="2" id="KW-1185">Reference proteome</keyword>
<sequence>MNIEKIGSKWEEEIELINKIGINEALLNKLSVFVKAYGDLSSQGCCFPEEELDLSRILRKILLVEFLPKTEYMDFEICLELAEIKIEEGWDYLSSIISSDQRYLIFPSAPSLLLSS</sequence>
<name>F4R5W4_MELLP</name>
<dbReference type="OrthoDB" id="5186at2759"/>
<dbReference type="InParanoid" id="F4R5W4"/>
<dbReference type="HOGENOM" id="CLU_2097373_0_0_1"/>
<proteinExistence type="predicted"/>
<gene>
    <name evidence="1" type="ORF">MELLADRAFT_102065</name>
</gene>
<dbReference type="EMBL" id="GL883091">
    <property type="protein sequence ID" value="EGG12183.1"/>
    <property type="molecule type" value="Genomic_DNA"/>
</dbReference>
<accession>F4R5W4</accession>
<dbReference type="KEGG" id="mlr:MELLADRAFT_102065"/>
<dbReference type="RefSeq" id="XP_007404558.1">
    <property type="nucleotide sequence ID" value="XM_007404496.1"/>
</dbReference>
<protein>
    <submittedName>
        <fullName evidence="1">Uncharacterized protein</fullName>
    </submittedName>
</protein>
<evidence type="ECO:0000313" key="2">
    <source>
        <dbReference type="Proteomes" id="UP000001072"/>
    </source>
</evidence>